<dbReference type="KEGG" id="msei:MSEDJ_10330"/>
<evidence type="ECO:0000313" key="2">
    <source>
        <dbReference type="EMBL" id="BBY26937.1"/>
    </source>
</evidence>
<accession>A0A7I7QLR3</accession>
<dbReference type="Proteomes" id="UP000467193">
    <property type="component" value="Chromosome"/>
</dbReference>
<dbReference type="EMBL" id="AP022588">
    <property type="protein sequence ID" value="BBY26937.1"/>
    <property type="molecule type" value="Genomic_DNA"/>
</dbReference>
<dbReference type="AlphaFoldDB" id="A0A7I7QLR3"/>
<evidence type="ECO:0000313" key="3">
    <source>
        <dbReference type="Proteomes" id="UP000467193"/>
    </source>
</evidence>
<organism evidence="2 3">
    <name type="scientific">Mycolicibacterium sediminis</name>
    <dbReference type="NCBI Taxonomy" id="1286180"/>
    <lineage>
        <taxon>Bacteria</taxon>
        <taxon>Bacillati</taxon>
        <taxon>Actinomycetota</taxon>
        <taxon>Actinomycetes</taxon>
        <taxon>Mycobacteriales</taxon>
        <taxon>Mycobacteriaceae</taxon>
        <taxon>Mycolicibacterium</taxon>
    </lineage>
</organism>
<keyword evidence="3" id="KW-1185">Reference proteome</keyword>
<sequence>MFGTGGGPACTPSVISALAGSEGDGSADARGVPAVETRAPAVTADIDAASMVRREIECPALHWHASESDMPVSLGEPRRRGGGSGRAVRAWNWDR</sequence>
<feature type="region of interest" description="Disordered" evidence="1">
    <location>
        <begin position="70"/>
        <end position="95"/>
    </location>
</feature>
<proteinExistence type="predicted"/>
<name>A0A7I7QLR3_9MYCO</name>
<reference evidence="2 3" key="1">
    <citation type="journal article" date="2019" name="Emerg. Microbes Infect.">
        <title>Comprehensive subspecies identification of 175 nontuberculous mycobacteria species based on 7547 genomic profiles.</title>
        <authorList>
            <person name="Matsumoto Y."/>
            <person name="Kinjo T."/>
            <person name="Motooka D."/>
            <person name="Nabeya D."/>
            <person name="Jung N."/>
            <person name="Uechi K."/>
            <person name="Horii T."/>
            <person name="Iida T."/>
            <person name="Fujita J."/>
            <person name="Nakamura S."/>
        </authorList>
    </citation>
    <scope>NUCLEOTIDE SEQUENCE [LARGE SCALE GENOMIC DNA]</scope>
    <source>
        <strain evidence="2 3">JCM 17899</strain>
    </source>
</reference>
<protein>
    <submittedName>
        <fullName evidence="2">Uncharacterized protein</fullName>
    </submittedName>
</protein>
<gene>
    <name evidence="2" type="ORF">MSEDJ_10330</name>
</gene>
<evidence type="ECO:0000256" key="1">
    <source>
        <dbReference type="SAM" id="MobiDB-lite"/>
    </source>
</evidence>